<evidence type="ECO:0000256" key="3">
    <source>
        <dbReference type="ARBA" id="ARBA00007353"/>
    </source>
</evidence>
<evidence type="ECO:0000256" key="7">
    <source>
        <dbReference type="ARBA" id="ARBA00022833"/>
    </source>
</evidence>
<dbReference type="InterPro" id="IPR011324">
    <property type="entry name" value="Cytotoxic_necrot_fac-like_cat"/>
</dbReference>
<evidence type="ECO:0000256" key="10">
    <source>
        <dbReference type="ARBA" id="ARBA00049893"/>
    </source>
</evidence>
<organism evidence="12 13">
    <name type="scientific">Candidatus Tanganyikabacteria bacterium</name>
    <dbReference type="NCBI Taxonomy" id="2961651"/>
    <lineage>
        <taxon>Bacteria</taxon>
        <taxon>Bacillati</taxon>
        <taxon>Candidatus Sericytochromatia</taxon>
        <taxon>Candidatus Tanganyikabacteria</taxon>
    </lineage>
</organism>
<name>A0A937X5C5_9BACT</name>
<keyword evidence="5" id="KW-0479">Metal-binding</keyword>
<dbReference type="AlphaFoldDB" id="A0A937X5C5"/>
<evidence type="ECO:0000313" key="12">
    <source>
        <dbReference type="EMBL" id="MBM3274469.1"/>
    </source>
</evidence>
<evidence type="ECO:0000256" key="1">
    <source>
        <dbReference type="ARBA" id="ARBA00000553"/>
    </source>
</evidence>
<proteinExistence type="inferred from homology"/>
<dbReference type="PANTHER" id="PTHR30616">
    <property type="entry name" value="UNCHARACTERIZED PROTEIN YFIH"/>
    <property type="match status" value="1"/>
</dbReference>
<evidence type="ECO:0000256" key="9">
    <source>
        <dbReference type="ARBA" id="ARBA00048968"/>
    </source>
</evidence>
<evidence type="ECO:0000256" key="11">
    <source>
        <dbReference type="SAM" id="MobiDB-lite"/>
    </source>
</evidence>
<dbReference type="Proteomes" id="UP000703893">
    <property type="component" value="Unassembled WGS sequence"/>
</dbReference>
<evidence type="ECO:0000256" key="8">
    <source>
        <dbReference type="ARBA" id="ARBA00047989"/>
    </source>
</evidence>
<comment type="catalytic activity">
    <reaction evidence="10">
        <text>S-methyl-5'-thioadenosine + phosphate = 5-(methylsulfanyl)-alpha-D-ribose 1-phosphate + adenine</text>
        <dbReference type="Rhea" id="RHEA:11852"/>
        <dbReference type="ChEBI" id="CHEBI:16708"/>
        <dbReference type="ChEBI" id="CHEBI:17509"/>
        <dbReference type="ChEBI" id="CHEBI:43474"/>
        <dbReference type="ChEBI" id="CHEBI:58533"/>
        <dbReference type="EC" id="2.4.2.28"/>
    </reaction>
    <physiologicalReaction direction="left-to-right" evidence="10">
        <dbReference type="Rhea" id="RHEA:11853"/>
    </physiologicalReaction>
</comment>
<dbReference type="EMBL" id="VGJX01000226">
    <property type="protein sequence ID" value="MBM3274469.1"/>
    <property type="molecule type" value="Genomic_DNA"/>
</dbReference>
<accession>A0A937X5C5</accession>
<comment type="similarity">
    <text evidence="3">Belongs to the purine nucleoside phosphorylase YfiH/LACC1 family.</text>
</comment>
<feature type="region of interest" description="Disordered" evidence="11">
    <location>
        <begin position="1"/>
        <end position="55"/>
    </location>
</feature>
<reference evidence="12 13" key="1">
    <citation type="submission" date="2019-03" db="EMBL/GenBank/DDBJ databases">
        <title>Lake Tanganyika Metagenome-Assembled Genomes (MAGs).</title>
        <authorList>
            <person name="Tran P."/>
        </authorList>
    </citation>
    <scope>NUCLEOTIDE SEQUENCE [LARGE SCALE GENOMIC DNA]</scope>
    <source>
        <strain evidence="12">K_DeepCast_65m_m2_236</strain>
    </source>
</reference>
<comment type="function">
    <text evidence="2">Purine nucleoside enzyme that catalyzes the phosphorolysis of adenosine and inosine nucleosides, yielding D-ribose 1-phosphate and the respective free bases, adenine and hypoxanthine. Also catalyzes the phosphorolysis of S-methyl-5'-thioadenosine into adenine and S-methyl-5-thio-alpha-D-ribose 1-phosphate. Also has adenosine deaminase activity.</text>
</comment>
<evidence type="ECO:0000256" key="6">
    <source>
        <dbReference type="ARBA" id="ARBA00022801"/>
    </source>
</evidence>
<evidence type="ECO:0000313" key="13">
    <source>
        <dbReference type="Proteomes" id="UP000703893"/>
    </source>
</evidence>
<comment type="catalytic activity">
    <reaction evidence="8">
        <text>adenosine + H2O + H(+) = inosine + NH4(+)</text>
        <dbReference type="Rhea" id="RHEA:24408"/>
        <dbReference type="ChEBI" id="CHEBI:15377"/>
        <dbReference type="ChEBI" id="CHEBI:15378"/>
        <dbReference type="ChEBI" id="CHEBI:16335"/>
        <dbReference type="ChEBI" id="CHEBI:17596"/>
        <dbReference type="ChEBI" id="CHEBI:28938"/>
        <dbReference type="EC" id="3.5.4.4"/>
    </reaction>
    <physiologicalReaction direction="left-to-right" evidence="8">
        <dbReference type="Rhea" id="RHEA:24409"/>
    </physiologicalReaction>
</comment>
<sequence length="233" mass="23986">MADSDSSGAVPAGDPHSRPQARESSAPEVQRLDADAEDSAPAGDPLRSSRPLARPQAASPLVGNAVEVPYGWEVSPDGAALRCLAFPAHHAFSTRLGGVSEGLYASLNVGLNSGDAADRVRENRRRFLAAGGFERPWASIHQVHGPEVVAIGAGGGPEAEYGDALISDRSAVPIGIFTADCTPLLLADRTGRTVAAVHAGWRGTAAGIVARTIECLERRFGVTPSGLVAAIGP</sequence>
<comment type="caution">
    <text evidence="12">The sequence shown here is derived from an EMBL/GenBank/DDBJ whole genome shotgun (WGS) entry which is preliminary data.</text>
</comment>
<comment type="catalytic activity">
    <reaction evidence="9">
        <text>adenosine + phosphate = alpha-D-ribose 1-phosphate + adenine</text>
        <dbReference type="Rhea" id="RHEA:27642"/>
        <dbReference type="ChEBI" id="CHEBI:16335"/>
        <dbReference type="ChEBI" id="CHEBI:16708"/>
        <dbReference type="ChEBI" id="CHEBI:43474"/>
        <dbReference type="ChEBI" id="CHEBI:57720"/>
        <dbReference type="EC" id="2.4.2.1"/>
    </reaction>
    <physiologicalReaction direction="left-to-right" evidence="9">
        <dbReference type="Rhea" id="RHEA:27643"/>
    </physiologicalReaction>
</comment>
<dbReference type="Pfam" id="PF02578">
    <property type="entry name" value="Cu-oxidase_4"/>
    <property type="match status" value="1"/>
</dbReference>
<dbReference type="GO" id="GO:0017061">
    <property type="term" value="F:S-methyl-5-thioadenosine phosphorylase activity"/>
    <property type="evidence" value="ECO:0007669"/>
    <property type="project" value="UniProtKB-EC"/>
</dbReference>
<keyword evidence="4" id="KW-0808">Transferase</keyword>
<dbReference type="SUPFAM" id="SSF64438">
    <property type="entry name" value="CNF1/YfiH-like putative cysteine hydrolases"/>
    <property type="match status" value="1"/>
</dbReference>
<dbReference type="Gene3D" id="3.60.140.10">
    <property type="entry name" value="CNF1/YfiH-like putative cysteine hydrolases"/>
    <property type="match status" value="1"/>
</dbReference>
<dbReference type="GO" id="GO:0016787">
    <property type="term" value="F:hydrolase activity"/>
    <property type="evidence" value="ECO:0007669"/>
    <property type="project" value="UniProtKB-KW"/>
</dbReference>
<dbReference type="InterPro" id="IPR038371">
    <property type="entry name" value="Cu_polyphenol_OxRdtase_sf"/>
</dbReference>
<evidence type="ECO:0000256" key="2">
    <source>
        <dbReference type="ARBA" id="ARBA00003215"/>
    </source>
</evidence>
<evidence type="ECO:0000256" key="5">
    <source>
        <dbReference type="ARBA" id="ARBA00022723"/>
    </source>
</evidence>
<dbReference type="GO" id="GO:0005507">
    <property type="term" value="F:copper ion binding"/>
    <property type="evidence" value="ECO:0007669"/>
    <property type="project" value="TreeGrafter"/>
</dbReference>
<dbReference type="InterPro" id="IPR003730">
    <property type="entry name" value="Cu_polyphenol_OxRdtase"/>
</dbReference>
<keyword evidence="6" id="KW-0378">Hydrolase</keyword>
<protein>
    <submittedName>
        <fullName evidence="12">Laccase domain-containing protein</fullName>
    </submittedName>
</protein>
<comment type="catalytic activity">
    <reaction evidence="1">
        <text>inosine + phosphate = alpha-D-ribose 1-phosphate + hypoxanthine</text>
        <dbReference type="Rhea" id="RHEA:27646"/>
        <dbReference type="ChEBI" id="CHEBI:17368"/>
        <dbReference type="ChEBI" id="CHEBI:17596"/>
        <dbReference type="ChEBI" id="CHEBI:43474"/>
        <dbReference type="ChEBI" id="CHEBI:57720"/>
        <dbReference type="EC" id="2.4.2.1"/>
    </reaction>
    <physiologicalReaction direction="left-to-right" evidence="1">
        <dbReference type="Rhea" id="RHEA:27647"/>
    </physiologicalReaction>
</comment>
<evidence type="ECO:0000256" key="4">
    <source>
        <dbReference type="ARBA" id="ARBA00022679"/>
    </source>
</evidence>
<keyword evidence="7" id="KW-0862">Zinc</keyword>
<gene>
    <name evidence="12" type="ORF">FJZ00_04915</name>
</gene>
<dbReference type="PANTHER" id="PTHR30616:SF2">
    <property type="entry name" value="PURINE NUCLEOSIDE PHOSPHORYLASE LACC1"/>
    <property type="match status" value="1"/>
</dbReference>
<dbReference type="CDD" id="cd16833">
    <property type="entry name" value="YfiH"/>
    <property type="match status" value="1"/>
</dbReference>
<feature type="non-terminal residue" evidence="12">
    <location>
        <position position="233"/>
    </location>
</feature>